<evidence type="ECO:0000256" key="2">
    <source>
        <dbReference type="SAM" id="Phobius"/>
    </source>
</evidence>
<keyword evidence="2" id="KW-0812">Transmembrane</keyword>
<evidence type="ECO:0000256" key="1">
    <source>
        <dbReference type="SAM" id="Coils"/>
    </source>
</evidence>
<accession>A0A1G5RPS5</accession>
<name>A0A1G5RPS5_9FIRM</name>
<dbReference type="Proteomes" id="UP000199208">
    <property type="component" value="Unassembled WGS sequence"/>
</dbReference>
<reference evidence="3 4" key="1">
    <citation type="submission" date="2016-10" db="EMBL/GenBank/DDBJ databases">
        <authorList>
            <person name="de Groot N.N."/>
        </authorList>
    </citation>
    <scope>NUCLEOTIDE SEQUENCE [LARGE SCALE GENOMIC DNA]</scope>
    <source>
        <strain evidence="3 4">DSM 2784</strain>
    </source>
</reference>
<dbReference type="Pfam" id="PF04977">
    <property type="entry name" value="DivIC"/>
    <property type="match status" value="1"/>
</dbReference>
<protein>
    <submittedName>
        <fullName evidence="3">Cell division protein FtsL</fullName>
    </submittedName>
</protein>
<dbReference type="GO" id="GO:0051301">
    <property type="term" value="P:cell division"/>
    <property type="evidence" value="ECO:0007669"/>
    <property type="project" value="UniProtKB-KW"/>
</dbReference>
<keyword evidence="1" id="KW-0175">Coiled coil</keyword>
<feature type="coiled-coil region" evidence="1">
    <location>
        <begin position="31"/>
        <end position="72"/>
    </location>
</feature>
<feature type="transmembrane region" description="Helical" evidence="2">
    <location>
        <begin position="15"/>
        <end position="32"/>
    </location>
</feature>
<proteinExistence type="predicted"/>
<keyword evidence="3" id="KW-0132">Cell division</keyword>
<keyword evidence="2" id="KW-1133">Transmembrane helix</keyword>
<dbReference type="OrthoDB" id="14319at2"/>
<dbReference type="EMBL" id="FMWL01000001">
    <property type="protein sequence ID" value="SCZ76125.1"/>
    <property type="molecule type" value="Genomic_DNA"/>
</dbReference>
<organism evidence="3 4">
    <name type="scientific">Acidaminobacter hydrogenoformans DSM 2784</name>
    <dbReference type="NCBI Taxonomy" id="1120920"/>
    <lineage>
        <taxon>Bacteria</taxon>
        <taxon>Bacillati</taxon>
        <taxon>Bacillota</taxon>
        <taxon>Clostridia</taxon>
        <taxon>Peptostreptococcales</taxon>
        <taxon>Acidaminobacteraceae</taxon>
        <taxon>Acidaminobacter</taxon>
    </lineage>
</organism>
<evidence type="ECO:0000313" key="3">
    <source>
        <dbReference type="EMBL" id="SCZ76125.1"/>
    </source>
</evidence>
<evidence type="ECO:0000313" key="4">
    <source>
        <dbReference type="Proteomes" id="UP000199208"/>
    </source>
</evidence>
<gene>
    <name evidence="3" type="ORF">SAMN03080599_00081</name>
</gene>
<keyword evidence="2" id="KW-0472">Membrane</keyword>
<sequence length="97" mass="11652">MKPVKKKNPLLRHKFLILFIIAFSTYFVVTVINQEIKLRELRVEEVRLNQEIERLNEEKERLEQDLKASQSLDNIEKIARSKLKMVMPNEIIYVIQE</sequence>
<keyword evidence="4" id="KW-1185">Reference proteome</keyword>
<dbReference type="InterPro" id="IPR007060">
    <property type="entry name" value="FtsL/DivIC"/>
</dbReference>
<dbReference type="AlphaFoldDB" id="A0A1G5RPS5"/>
<dbReference type="RefSeq" id="WP_092588908.1">
    <property type="nucleotide sequence ID" value="NZ_FMWL01000001.1"/>
</dbReference>
<keyword evidence="3" id="KW-0131">Cell cycle</keyword>
<dbReference type="STRING" id="1120920.SAMN03080599_00081"/>